<dbReference type="PhylomeDB" id="A0A0G4ERW4"/>
<protein>
    <submittedName>
        <fullName evidence="1">Uncharacterized protein</fullName>
    </submittedName>
</protein>
<dbReference type="AlphaFoldDB" id="A0A0G4ERW4"/>
<name>A0A0G4ERW4_VITBC</name>
<evidence type="ECO:0000313" key="2">
    <source>
        <dbReference type="Proteomes" id="UP000041254"/>
    </source>
</evidence>
<dbReference type="EMBL" id="CDMY01000295">
    <property type="protein sequence ID" value="CEM00642.1"/>
    <property type="molecule type" value="Genomic_DNA"/>
</dbReference>
<sequence>MRQVSMCRFLLPVLRTDQADQGHHADTDFTTPEAQAIANEIITQRQLASPPPNASLCGFQPEKLANVCEHIPTHEAIRLGLINKAMEDTCRSPFLIRHLDVTPESHRLWRKAPTSVLRQLGGRLTRLQSATIITDEEVYTRGLEEDRLGGQPGANDDALETVPIFDVSAGERRKLDRSHGHRSVYARMLEASAARLKKCCLLDASLGVSDGPQSNSEMLKRQPTLVTFESLEMVQMAGGMWSGAAYSRLWSLPALKVFVTGGFHPLLMSAWVDHTPHLTHFQLLHANAPVFITVLQAAPSLKSLKSLGVIQVGHKFVSSHDTLLRVLEDKGAIGPAGRIESLSVRPSFGLTGTDGEGQQQEEDQDVQAASRGSFGDYVFESLTYLTIFSPASGSADGVLPSLPAASERCSRLPQLETVDFQFPSVYLLREGGVRELLEPARGQLNKARILLTDTPSRYDTSYATPAADNQAPPQDAAPGVLAQLALECLDAIGDVDEVHLGFVPLHPDHEIEGELLLTISPLYRLFTTPALTALLPPIEHLTIDTPCCIHDRFGNVQMDFMNAVIANTPGVRVVHFHEGMTQAVGRRAPYLLRHFPAYLAARALDEALASAGSPFVVVSADEETLTLKR</sequence>
<proteinExistence type="predicted"/>
<dbReference type="VEuPathDB" id="CryptoDB:Vbra_12911"/>
<dbReference type="InParanoid" id="A0A0G4ERW4"/>
<reference evidence="1 2" key="1">
    <citation type="submission" date="2014-11" db="EMBL/GenBank/DDBJ databases">
        <authorList>
            <person name="Zhu J."/>
            <person name="Qi W."/>
            <person name="Song R."/>
        </authorList>
    </citation>
    <scope>NUCLEOTIDE SEQUENCE [LARGE SCALE GENOMIC DNA]</scope>
</reference>
<evidence type="ECO:0000313" key="1">
    <source>
        <dbReference type="EMBL" id="CEM00642.1"/>
    </source>
</evidence>
<gene>
    <name evidence="1" type="ORF">Vbra_12911</name>
</gene>
<accession>A0A0G4ERW4</accession>
<organism evidence="1 2">
    <name type="scientific">Vitrella brassicaformis (strain CCMP3155)</name>
    <dbReference type="NCBI Taxonomy" id="1169540"/>
    <lineage>
        <taxon>Eukaryota</taxon>
        <taxon>Sar</taxon>
        <taxon>Alveolata</taxon>
        <taxon>Colpodellida</taxon>
        <taxon>Vitrellaceae</taxon>
        <taxon>Vitrella</taxon>
    </lineage>
</organism>
<keyword evidence="2" id="KW-1185">Reference proteome</keyword>
<dbReference type="Proteomes" id="UP000041254">
    <property type="component" value="Unassembled WGS sequence"/>
</dbReference>